<gene>
    <name evidence="5" type="ORF">HHUSO_G26576</name>
</gene>
<evidence type="ECO:0000256" key="1">
    <source>
        <dbReference type="ARBA" id="ARBA00022441"/>
    </source>
</evidence>
<dbReference type="Gene3D" id="2.120.10.80">
    <property type="entry name" value="Kelch-type beta propeller"/>
    <property type="match status" value="1"/>
</dbReference>
<sequence length="760" mass="83512">MKGRSTWHRAQSPLQRLGITARLPLVYGKRNLTVLSFLFDIQDASVERTTPPSLPPNSSLPPFSISRSLPHLPAPVQPPSQLPSQPPSQPPSHPATMAPKKKSARQRQPVSLEKPLPVSGGVLIEETPLEVDHLNLLNGLRDSGSPCSSTEMVHPEHGAALLEEFSRMRQERLLTDLVLATKTKSFDVHKLVMASCSLHFRELLKRDPGVQRVELDSLSPLGLASVITYAYMGKVNLSLYTIGCTVATATTLQIPQLVQMCSDFLLQEMSVENCMYISNIAAAYGLNGAGEAARGFIRASFMEFSQSDHFLRLTLEQIRELLSDDALLLPSELDAFHSALRWLEFDPPRSRHAGELLSHVRFGTIPAQELVSHVQPVPRMMQDPECHRLLVEAMNYHLLPFQQNGLQSQRTRSRAGRSALVAVGGRPSLTEKALSREVLCRDPDSLAWHKLSEMPAKSFNQCSEMAAKSFRTSAWQPGDGQQPLQVCVWRASGEDVCNQAKHAVSNLCRYDPRFNTWLHLASMRQRRTHFSLSALDGQLFAIGGRSAEGILSTVECYVPSSNAWQPRAVMEMPRCCHASATVNGTILVTGGYINSAYSRTVSRYDPTTDSWARAADLSTPRGWHCAASLGDRAYVVGGSQLGPRGERVDVLPVESFNPATGQWSYVAPLPVGVSTAGLTSVEGRLYLLGGWNESEKRYKKSVQTFDPALNEWGEDHELPEATVGVSCCTLTLPRSATATQRHGNTESRASSAVSSEPARV</sequence>
<keyword evidence="2" id="KW-0677">Repeat</keyword>
<dbReference type="InterPro" id="IPR006652">
    <property type="entry name" value="Kelch_1"/>
</dbReference>
<dbReference type="Pfam" id="PF24681">
    <property type="entry name" value="Kelch_KLHDC2_KLHL20_DRC7"/>
    <property type="match status" value="1"/>
</dbReference>
<evidence type="ECO:0000313" key="5">
    <source>
        <dbReference type="EMBL" id="KAK6474351.1"/>
    </source>
</evidence>
<name>A0ABR0YPJ0_HUSHU</name>
<protein>
    <submittedName>
        <fullName evidence="5">Kelch-like protein 31</fullName>
    </submittedName>
</protein>
<keyword evidence="6" id="KW-1185">Reference proteome</keyword>
<dbReference type="PANTHER" id="PTHR45632">
    <property type="entry name" value="LD33804P"/>
    <property type="match status" value="1"/>
</dbReference>
<dbReference type="InterPro" id="IPR011705">
    <property type="entry name" value="BACK"/>
</dbReference>
<proteinExistence type="predicted"/>
<dbReference type="PANTHER" id="PTHR45632:SF18">
    <property type="entry name" value="KELCH-LIKE FAMILY MEMBER 43"/>
    <property type="match status" value="1"/>
</dbReference>
<reference evidence="5 6" key="1">
    <citation type="submission" date="2021-05" db="EMBL/GenBank/DDBJ databases">
        <authorList>
            <person name="Zahm M."/>
            <person name="Klopp C."/>
            <person name="Cabau C."/>
            <person name="Kuhl H."/>
            <person name="Suciu R."/>
            <person name="Ciorpac M."/>
            <person name="Holostenco D."/>
            <person name="Gessner J."/>
            <person name="Wuertz S."/>
            <person name="Hohne C."/>
            <person name="Stock M."/>
            <person name="Gislard M."/>
            <person name="Lluch J."/>
            <person name="Milhes M."/>
            <person name="Lampietro C."/>
            <person name="Lopez Roques C."/>
            <person name="Donnadieu C."/>
            <person name="Du K."/>
            <person name="Schartl M."/>
            <person name="Guiguen Y."/>
        </authorList>
    </citation>
    <scope>NUCLEOTIDE SEQUENCE [LARGE SCALE GENOMIC DNA]</scope>
    <source>
        <strain evidence="5">Hh-F2</strain>
        <tissue evidence="5">Blood</tissue>
    </source>
</reference>
<dbReference type="InterPro" id="IPR015915">
    <property type="entry name" value="Kelch-typ_b-propeller"/>
</dbReference>
<evidence type="ECO:0000256" key="3">
    <source>
        <dbReference type="SAM" id="MobiDB-lite"/>
    </source>
</evidence>
<dbReference type="SUPFAM" id="SSF117281">
    <property type="entry name" value="Kelch motif"/>
    <property type="match status" value="1"/>
</dbReference>
<feature type="compositionally biased region" description="Pro residues" evidence="3">
    <location>
        <begin position="72"/>
        <end position="93"/>
    </location>
</feature>
<dbReference type="Gene3D" id="1.25.40.420">
    <property type="match status" value="1"/>
</dbReference>
<dbReference type="InterPro" id="IPR011333">
    <property type="entry name" value="SKP1/BTB/POZ_sf"/>
</dbReference>
<dbReference type="EMBL" id="JAHFZB010000026">
    <property type="protein sequence ID" value="KAK6474351.1"/>
    <property type="molecule type" value="Genomic_DNA"/>
</dbReference>
<evidence type="ECO:0000256" key="2">
    <source>
        <dbReference type="ARBA" id="ARBA00022737"/>
    </source>
</evidence>
<comment type="caution">
    <text evidence="5">The sequence shown here is derived from an EMBL/GenBank/DDBJ whole genome shotgun (WGS) entry which is preliminary data.</text>
</comment>
<dbReference type="Pfam" id="PF01344">
    <property type="entry name" value="Kelch_1"/>
    <property type="match status" value="1"/>
</dbReference>
<feature type="region of interest" description="Disordered" evidence="3">
    <location>
        <begin position="48"/>
        <end position="115"/>
    </location>
</feature>
<dbReference type="Proteomes" id="UP001369086">
    <property type="component" value="Unassembled WGS sequence"/>
</dbReference>
<dbReference type="SMART" id="SM00225">
    <property type="entry name" value="BTB"/>
    <property type="match status" value="1"/>
</dbReference>
<dbReference type="Pfam" id="PF00651">
    <property type="entry name" value="BTB"/>
    <property type="match status" value="1"/>
</dbReference>
<dbReference type="PROSITE" id="PS50097">
    <property type="entry name" value="BTB"/>
    <property type="match status" value="1"/>
</dbReference>
<evidence type="ECO:0000313" key="6">
    <source>
        <dbReference type="Proteomes" id="UP001369086"/>
    </source>
</evidence>
<dbReference type="SMART" id="SM00612">
    <property type="entry name" value="Kelch"/>
    <property type="match status" value="6"/>
</dbReference>
<dbReference type="SUPFAM" id="SSF54695">
    <property type="entry name" value="POZ domain"/>
    <property type="match status" value="1"/>
</dbReference>
<dbReference type="SMART" id="SM00875">
    <property type="entry name" value="BACK"/>
    <property type="match status" value="1"/>
</dbReference>
<accession>A0ABR0YPJ0</accession>
<dbReference type="InterPro" id="IPR000210">
    <property type="entry name" value="BTB/POZ_dom"/>
</dbReference>
<feature type="domain" description="BTB" evidence="4">
    <location>
        <begin position="175"/>
        <end position="239"/>
    </location>
</feature>
<feature type="region of interest" description="Disordered" evidence="3">
    <location>
        <begin position="736"/>
        <end position="760"/>
    </location>
</feature>
<keyword evidence="1" id="KW-0880">Kelch repeat</keyword>
<dbReference type="Pfam" id="PF07707">
    <property type="entry name" value="BACK"/>
    <property type="match status" value="1"/>
</dbReference>
<feature type="compositionally biased region" description="Polar residues" evidence="3">
    <location>
        <begin position="736"/>
        <end position="754"/>
    </location>
</feature>
<organism evidence="5 6">
    <name type="scientific">Huso huso</name>
    <name type="common">Beluga</name>
    <name type="synonym">Acipenser huso</name>
    <dbReference type="NCBI Taxonomy" id="61971"/>
    <lineage>
        <taxon>Eukaryota</taxon>
        <taxon>Metazoa</taxon>
        <taxon>Chordata</taxon>
        <taxon>Craniata</taxon>
        <taxon>Vertebrata</taxon>
        <taxon>Euteleostomi</taxon>
        <taxon>Actinopterygii</taxon>
        <taxon>Chondrostei</taxon>
        <taxon>Acipenseriformes</taxon>
        <taxon>Acipenseridae</taxon>
        <taxon>Huso</taxon>
    </lineage>
</organism>
<dbReference type="Gene3D" id="3.30.710.10">
    <property type="entry name" value="Potassium Channel Kv1.1, Chain A"/>
    <property type="match status" value="1"/>
</dbReference>
<evidence type="ECO:0000259" key="4">
    <source>
        <dbReference type="PROSITE" id="PS50097"/>
    </source>
</evidence>